<name>A0A2P2J580_RHIMU</name>
<sequence>MTESATFHQPVCTTYMASQ</sequence>
<proteinExistence type="predicted"/>
<dbReference type="EMBL" id="GGEC01008160">
    <property type="protein sequence ID" value="MBW88643.1"/>
    <property type="molecule type" value="Transcribed_RNA"/>
</dbReference>
<organism evidence="1">
    <name type="scientific">Rhizophora mucronata</name>
    <name type="common">Asiatic mangrove</name>
    <dbReference type="NCBI Taxonomy" id="61149"/>
    <lineage>
        <taxon>Eukaryota</taxon>
        <taxon>Viridiplantae</taxon>
        <taxon>Streptophyta</taxon>
        <taxon>Embryophyta</taxon>
        <taxon>Tracheophyta</taxon>
        <taxon>Spermatophyta</taxon>
        <taxon>Magnoliopsida</taxon>
        <taxon>eudicotyledons</taxon>
        <taxon>Gunneridae</taxon>
        <taxon>Pentapetalae</taxon>
        <taxon>rosids</taxon>
        <taxon>fabids</taxon>
        <taxon>Malpighiales</taxon>
        <taxon>Rhizophoraceae</taxon>
        <taxon>Rhizophora</taxon>
    </lineage>
</organism>
<protein>
    <submittedName>
        <fullName evidence="1">Uncharacterized protein</fullName>
    </submittedName>
</protein>
<accession>A0A2P2J580</accession>
<reference evidence="1" key="1">
    <citation type="submission" date="2018-02" db="EMBL/GenBank/DDBJ databases">
        <title>Rhizophora mucronata_Transcriptome.</title>
        <authorList>
            <person name="Meera S.P."/>
            <person name="Sreeshan A."/>
            <person name="Augustine A."/>
        </authorList>
    </citation>
    <scope>NUCLEOTIDE SEQUENCE</scope>
    <source>
        <tissue evidence="1">Leaf</tissue>
    </source>
</reference>
<dbReference type="AlphaFoldDB" id="A0A2P2J580"/>
<evidence type="ECO:0000313" key="1">
    <source>
        <dbReference type="EMBL" id="MBW88643.1"/>
    </source>
</evidence>